<dbReference type="FunFam" id="3.30.70.330:FF:000182">
    <property type="entry name" value="RNA-binding motif protein 28"/>
    <property type="match status" value="1"/>
</dbReference>
<evidence type="ECO:0000256" key="6">
    <source>
        <dbReference type="SAM" id="MobiDB-lite"/>
    </source>
</evidence>
<feature type="compositionally biased region" description="Basic and acidic residues" evidence="6">
    <location>
        <begin position="899"/>
        <end position="944"/>
    </location>
</feature>
<dbReference type="eggNOG" id="KOG0127">
    <property type="taxonomic scope" value="Eukaryota"/>
</dbReference>
<dbReference type="Proteomes" id="UP000008743">
    <property type="component" value="Unassembled WGS sequence"/>
</dbReference>
<dbReference type="PhylomeDB" id="A0A0D2WXS1"/>
<feature type="region of interest" description="Disordered" evidence="6">
    <location>
        <begin position="495"/>
        <end position="603"/>
    </location>
</feature>
<dbReference type="STRING" id="595528.A0A0D2WXS1"/>
<evidence type="ECO:0000256" key="2">
    <source>
        <dbReference type="ARBA" id="ARBA00022737"/>
    </source>
</evidence>
<keyword evidence="2" id="KW-0677">Repeat</keyword>
<feature type="compositionally biased region" description="Low complexity" evidence="6">
    <location>
        <begin position="147"/>
        <end position="156"/>
    </location>
</feature>
<feature type="region of interest" description="Disordered" evidence="6">
    <location>
        <begin position="895"/>
        <end position="1119"/>
    </location>
</feature>
<keyword evidence="4" id="KW-0539">Nucleus</keyword>
<feature type="compositionally biased region" description="Low complexity" evidence="6">
    <location>
        <begin position="1044"/>
        <end position="1058"/>
    </location>
</feature>
<feature type="compositionally biased region" description="Basic and acidic residues" evidence="6">
    <location>
        <begin position="249"/>
        <end position="276"/>
    </location>
</feature>
<dbReference type="GO" id="GO:0003729">
    <property type="term" value="F:mRNA binding"/>
    <property type="evidence" value="ECO:0007669"/>
    <property type="project" value="TreeGrafter"/>
</dbReference>
<feature type="compositionally biased region" description="Basic and acidic residues" evidence="6">
    <location>
        <begin position="1"/>
        <end position="19"/>
    </location>
</feature>
<feature type="compositionally biased region" description="Acidic residues" evidence="6">
    <location>
        <begin position="515"/>
        <end position="586"/>
    </location>
</feature>
<keyword evidence="3 5" id="KW-0694">RNA-binding</keyword>
<dbReference type="InterPro" id="IPR012677">
    <property type="entry name" value="Nucleotide-bd_a/b_plait_sf"/>
</dbReference>
<name>A0A0D2WXS1_CAPO3</name>
<evidence type="ECO:0000313" key="8">
    <source>
        <dbReference type="EMBL" id="KJE97588.1"/>
    </source>
</evidence>
<dbReference type="EMBL" id="KE346374">
    <property type="protein sequence ID" value="KJE97588.1"/>
    <property type="molecule type" value="Genomic_DNA"/>
</dbReference>
<keyword evidence="9" id="KW-1185">Reference proteome</keyword>
<dbReference type="InParanoid" id="A0A0D2WXS1"/>
<evidence type="ECO:0000256" key="5">
    <source>
        <dbReference type="PROSITE-ProRule" id="PRU00176"/>
    </source>
</evidence>
<evidence type="ECO:0000256" key="1">
    <source>
        <dbReference type="ARBA" id="ARBA00004123"/>
    </source>
</evidence>
<sequence>MGKPRPMDVDTDSTPDHSHSRASGSNAAAAAAGGGGGGGGRKPFVESDDVRKSAATLFIRGLPFAMNNAQLEAAFSDVAPVKTAFVVTEKGTKDKCRGFGFVQFALKDDALKAIETMNGKSLGGKIISVDLANKRHRGDPRKEAREAAAAAAGEDASSVARPAKSLDAIVAAKPVGQRVVFDDDGNKQHQSDDDEDDEDEDDEEDEKPAPKPEAKKPAKADKADKAAAKDAAASKKSEKTTPAMPQAKEAPKSAESSKSEKPSQDAASKKTAESKSADSPASKPDAPSTKKRETKPPAATSKPSKSDQASSVARPQSKESRTVVIKGLSANITQKILYKRMRKVGDVEETIYPFQGDITVGHVVYTMHKNAEAAVAALNAHEFKGNHVIAVLKTRERFLDGQLSAKALRKCRLIVRNLPFNVTRLDIEKAFRKYGPIKEIALPLKPDGVQLKGFAFVQFTNYIDAANAVAGMNNQPINGRPVAVDFAVAKDKFEELKQQQAADQPAEASAKMDVDDASDSDSNEDNEEEEEEDEDEDEEENEEEDLSDDEDLEAPQDDEDDDGELDEFDDDDSDDDDDEDEDDGEDDNKATESRPKFEKHDVGQGQTVFIRNLAYDTDEEALQERFKEFGPISYTRICYNADNGLSKGVGFVQFKSKDGADKCLASSSSGLQLGGARPSIMNDSGIVLDGRTLSVALAVERNEAKQLMDSNTKKREAASKLTDKRNLYLAREGTIDPNSEIALTLSKTDLAKRAKAEQEKRAKLKNPNYFVSTTRLSIRNLPTTVDEKALKQLIHDAVKKSGALQTAPSDGKKPRQVKVVQAKIVRSKDRVDADGVGRSTGFGFTELRDHAHALAALRYLNNNPDIFGREKRPIVEFAVENQLALQKREQMLTKLKSRRKEEGGSASKEEGKGKFAGRDRAKGKDAHGDKPETKGKFARKDKPADQPANSSAKFDNKGKGKGKFDKTKSDDDRPKFEKGKGKFEGKPKFEGKGKGKPATEEDPAAATATPRGQKRRGSDAGTAAEAGATFKRARQDAASEESGDASSRPPRGQQQQGGRRNDAKVRRQSLVSVSDVNVVFQCTNCHAQPQARTKTQRPQKGGKNAGKPNKKPTREEQDEAKLEGLIAKYRSSFTGTPAPAAKGAAKGAKGAKGANTKAAAPAQPPLPTKLAGSRWFME</sequence>
<dbReference type="InterPro" id="IPR035979">
    <property type="entry name" value="RBD_domain_sf"/>
</dbReference>
<dbReference type="InterPro" id="IPR051945">
    <property type="entry name" value="RRM_MRD1_RNA_proc_ribogen"/>
</dbReference>
<dbReference type="GO" id="GO:0005730">
    <property type="term" value="C:nucleolus"/>
    <property type="evidence" value="ECO:0007669"/>
    <property type="project" value="TreeGrafter"/>
</dbReference>
<comment type="subcellular location">
    <subcellularLocation>
        <location evidence="1">Nucleus</location>
    </subcellularLocation>
</comment>
<feature type="region of interest" description="Disordered" evidence="6">
    <location>
        <begin position="177"/>
        <end position="321"/>
    </location>
</feature>
<dbReference type="PANTHER" id="PTHR48039:SF5">
    <property type="entry name" value="RNA-BINDING PROTEIN 28"/>
    <property type="match status" value="1"/>
</dbReference>
<feature type="region of interest" description="Disordered" evidence="6">
    <location>
        <begin position="1131"/>
        <end position="1178"/>
    </location>
</feature>
<feature type="compositionally biased region" description="Basic and acidic residues" evidence="6">
    <location>
        <begin position="954"/>
        <end position="999"/>
    </location>
</feature>
<feature type="domain" description="RRM" evidence="7">
    <location>
        <begin position="55"/>
        <end position="134"/>
    </location>
</feature>
<feature type="domain" description="RRM" evidence="7">
    <location>
        <begin position="606"/>
        <end position="700"/>
    </location>
</feature>
<feature type="compositionally biased region" description="Acidic residues" evidence="6">
    <location>
        <begin position="192"/>
        <end position="206"/>
    </location>
</feature>
<gene>
    <name evidence="8" type="ORF">CAOG_009091</name>
</gene>
<dbReference type="OrthoDB" id="3945418at2759"/>
<dbReference type="CDD" id="cd12413">
    <property type="entry name" value="RRM1_RBM28_like"/>
    <property type="match status" value="1"/>
</dbReference>
<dbReference type="Pfam" id="PF00076">
    <property type="entry name" value="RRM_1"/>
    <property type="match status" value="3"/>
</dbReference>
<dbReference type="AlphaFoldDB" id="A0A0D2WXS1"/>
<feature type="compositionally biased region" description="Gly residues" evidence="6">
    <location>
        <begin position="32"/>
        <end position="41"/>
    </location>
</feature>
<dbReference type="CDD" id="cd12416">
    <property type="entry name" value="RRM4_RBM28_like"/>
    <property type="match status" value="1"/>
</dbReference>
<feature type="compositionally biased region" description="Low complexity" evidence="6">
    <location>
        <begin position="1134"/>
        <end position="1161"/>
    </location>
</feature>
<feature type="region of interest" description="Disordered" evidence="6">
    <location>
        <begin position="133"/>
        <end position="161"/>
    </location>
</feature>
<feature type="compositionally biased region" description="Basic and acidic residues" evidence="6">
    <location>
        <begin position="180"/>
        <end position="191"/>
    </location>
</feature>
<feature type="compositionally biased region" description="Basic and acidic residues" evidence="6">
    <location>
        <begin position="207"/>
        <end position="239"/>
    </location>
</feature>
<dbReference type="Gene3D" id="3.30.70.330">
    <property type="match status" value="5"/>
</dbReference>
<protein>
    <recommendedName>
        <fullName evidence="7">RRM domain-containing protein</fullName>
    </recommendedName>
</protein>
<dbReference type="InterPro" id="IPR000504">
    <property type="entry name" value="RRM_dom"/>
</dbReference>
<feature type="compositionally biased region" description="Polar residues" evidence="6">
    <location>
        <begin position="1069"/>
        <end position="1098"/>
    </location>
</feature>
<dbReference type="SUPFAM" id="SSF54928">
    <property type="entry name" value="RNA-binding domain, RBD"/>
    <property type="match status" value="3"/>
</dbReference>
<dbReference type="PANTHER" id="PTHR48039">
    <property type="entry name" value="RNA-BINDING MOTIF PROTEIN 14B"/>
    <property type="match status" value="1"/>
</dbReference>
<evidence type="ECO:0000256" key="4">
    <source>
        <dbReference type="ARBA" id="ARBA00023242"/>
    </source>
</evidence>
<feature type="compositionally biased region" description="Basic and acidic residues" evidence="6">
    <location>
        <begin position="587"/>
        <end position="602"/>
    </location>
</feature>
<dbReference type="SMART" id="SM00360">
    <property type="entry name" value="RRM"/>
    <property type="match status" value="5"/>
</dbReference>
<evidence type="ECO:0000256" key="3">
    <source>
        <dbReference type="ARBA" id="ARBA00022884"/>
    </source>
</evidence>
<feature type="domain" description="RRM" evidence="7">
    <location>
        <begin position="411"/>
        <end position="489"/>
    </location>
</feature>
<evidence type="ECO:0000259" key="7">
    <source>
        <dbReference type="PROSITE" id="PS50102"/>
    </source>
</evidence>
<dbReference type="CDD" id="cd12414">
    <property type="entry name" value="RRM2_RBM28_like"/>
    <property type="match status" value="1"/>
</dbReference>
<proteinExistence type="predicted"/>
<dbReference type="PROSITE" id="PS50102">
    <property type="entry name" value="RRM"/>
    <property type="match status" value="4"/>
</dbReference>
<accession>A0A0D2WXS1</accession>
<evidence type="ECO:0000313" key="9">
    <source>
        <dbReference type="Proteomes" id="UP000008743"/>
    </source>
</evidence>
<feature type="region of interest" description="Disordered" evidence="6">
    <location>
        <begin position="1"/>
        <end position="46"/>
    </location>
</feature>
<organism evidence="8 9">
    <name type="scientific">Capsaspora owczarzaki (strain ATCC 30864)</name>
    <dbReference type="NCBI Taxonomy" id="595528"/>
    <lineage>
        <taxon>Eukaryota</taxon>
        <taxon>Filasterea</taxon>
        <taxon>Capsaspora</taxon>
    </lineage>
</organism>
<reference evidence="9" key="1">
    <citation type="submission" date="2011-02" db="EMBL/GenBank/DDBJ databases">
        <title>The Genome Sequence of Capsaspora owczarzaki ATCC 30864.</title>
        <authorList>
            <person name="Russ C."/>
            <person name="Cuomo C."/>
            <person name="Burger G."/>
            <person name="Gray M.W."/>
            <person name="Holland P.W.H."/>
            <person name="King N."/>
            <person name="Lang F.B.F."/>
            <person name="Roger A.J."/>
            <person name="Ruiz-Trillo I."/>
            <person name="Young S.K."/>
            <person name="Zeng Q."/>
            <person name="Gargeya S."/>
            <person name="Alvarado L."/>
            <person name="Berlin A."/>
            <person name="Chapman S.B."/>
            <person name="Chen Z."/>
            <person name="Freedman E."/>
            <person name="Gellesch M."/>
            <person name="Goldberg J."/>
            <person name="Griggs A."/>
            <person name="Gujja S."/>
            <person name="Heilman E."/>
            <person name="Heiman D."/>
            <person name="Howarth C."/>
            <person name="Mehta T."/>
            <person name="Neiman D."/>
            <person name="Pearson M."/>
            <person name="Roberts A."/>
            <person name="Saif S."/>
            <person name="Shea T."/>
            <person name="Shenoy N."/>
            <person name="Sisk P."/>
            <person name="Stolte C."/>
            <person name="Sykes S."/>
            <person name="White J."/>
            <person name="Yandava C."/>
            <person name="Haas B."/>
            <person name="Nusbaum C."/>
            <person name="Birren B."/>
        </authorList>
    </citation>
    <scope>NUCLEOTIDE SEQUENCE</scope>
    <source>
        <strain evidence="9">ATCC 30864</strain>
    </source>
</reference>
<feature type="domain" description="RRM" evidence="7">
    <location>
        <begin position="774"/>
        <end position="880"/>
    </location>
</feature>
<dbReference type="CDD" id="cd12415">
    <property type="entry name" value="RRM3_RBM28_like"/>
    <property type="match status" value="1"/>
</dbReference>
<feature type="compositionally biased region" description="Polar residues" evidence="6">
    <location>
        <begin position="301"/>
        <end position="314"/>
    </location>
</feature>